<evidence type="ECO:0000256" key="3">
    <source>
        <dbReference type="ARBA" id="ARBA00022989"/>
    </source>
</evidence>
<keyword evidence="4 7" id="KW-0472">Membrane</keyword>
<dbReference type="GO" id="GO:0016020">
    <property type="term" value="C:membrane"/>
    <property type="evidence" value="ECO:0007669"/>
    <property type="project" value="UniProtKB-SubCell"/>
</dbReference>
<evidence type="ECO:0000256" key="6">
    <source>
        <dbReference type="SAM" id="MobiDB-lite"/>
    </source>
</evidence>
<feature type="transmembrane region" description="Helical" evidence="7">
    <location>
        <begin position="241"/>
        <end position="261"/>
    </location>
</feature>
<evidence type="ECO:0000313" key="9">
    <source>
        <dbReference type="EMBL" id="KAK2598648.1"/>
    </source>
</evidence>
<feature type="compositionally biased region" description="Low complexity" evidence="6">
    <location>
        <begin position="330"/>
        <end position="341"/>
    </location>
</feature>
<protein>
    <recommendedName>
        <fullName evidence="8">Rhodopsin domain-containing protein</fullName>
    </recommendedName>
</protein>
<gene>
    <name evidence="9" type="ORF">N8I77_012043</name>
</gene>
<dbReference type="PANTHER" id="PTHR33048:SF93">
    <property type="entry name" value="INTEGRAL MEMBRANE PROTEIN"/>
    <property type="match status" value="1"/>
</dbReference>
<name>A0AAD9VZI0_PHOAM</name>
<feature type="transmembrane region" description="Helical" evidence="7">
    <location>
        <begin position="200"/>
        <end position="221"/>
    </location>
</feature>
<dbReference type="Proteomes" id="UP001265746">
    <property type="component" value="Unassembled WGS sequence"/>
</dbReference>
<dbReference type="PANTHER" id="PTHR33048">
    <property type="entry name" value="PTH11-LIKE INTEGRAL MEMBRANE PROTEIN (AFU_ORTHOLOGUE AFUA_5G11245)"/>
    <property type="match status" value="1"/>
</dbReference>
<dbReference type="EMBL" id="JAUJFL010000008">
    <property type="protein sequence ID" value="KAK2598648.1"/>
    <property type="molecule type" value="Genomic_DNA"/>
</dbReference>
<comment type="subcellular location">
    <subcellularLocation>
        <location evidence="1">Membrane</location>
        <topology evidence="1">Multi-pass membrane protein</topology>
    </subcellularLocation>
</comment>
<feature type="transmembrane region" description="Helical" evidence="7">
    <location>
        <begin position="118"/>
        <end position="139"/>
    </location>
</feature>
<dbReference type="AlphaFoldDB" id="A0AAD9VZI0"/>
<keyword evidence="3 7" id="KW-1133">Transmembrane helix</keyword>
<dbReference type="Pfam" id="PF20684">
    <property type="entry name" value="Fung_rhodopsin"/>
    <property type="match status" value="1"/>
</dbReference>
<accession>A0AAD9VZI0</accession>
<dbReference type="InterPro" id="IPR049326">
    <property type="entry name" value="Rhodopsin_dom_fungi"/>
</dbReference>
<reference evidence="9" key="1">
    <citation type="submission" date="2023-06" db="EMBL/GenBank/DDBJ databases">
        <authorList>
            <person name="Noh H."/>
        </authorList>
    </citation>
    <scope>NUCLEOTIDE SEQUENCE</scope>
    <source>
        <strain evidence="9">DUCC20226</strain>
    </source>
</reference>
<evidence type="ECO:0000256" key="5">
    <source>
        <dbReference type="ARBA" id="ARBA00038359"/>
    </source>
</evidence>
<evidence type="ECO:0000256" key="2">
    <source>
        <dbReference type="ARBA" id="ARBA00022692"/>
    </source>
</evidence>
<sequence>MSEAPKFLGILWTFQVIAFTLVGLRLYTRLVVLHNYGIDDHFFNFAVFWLFVYVILMTVAACYGLGQTMTDPASFATSRALLLVAVGQTVTAAAVISIKISIAFFLLRIVGVNTAHRVAIIVPVALMVLSVFVGAWLIWFSCTPVSYVWDITVPGGHCNPITQFWAGLVSGVMIIAVELWYASFPWYLIRGLQMPRREKILIGSSMSVSYISAACGVFRLLNLLKLADADDSDFLLTIVDILIWHAADVTTQLLCIGVTVCRPLYKDWLNRVADHIEGVSNPAADTKQDSTYGARKAPDLIALRTIGGSAMEATSASVSSDHKRRSLVQSSRRPSSTPRRSLVFRSDATSEEPTLIAAESSEPEKTIPPGQRLHV</sequence>
<feature type="transmembrane region" description="Helical" evidence="7">
    <location>
        <begin position="45"/>
        <end position="66"/>
    </location>
</feature>
<evidence type="ECO:0000259" key="8">
    <source>
        <dbReference type="Pfam" id="PF20684"/>
    </source>
</evidence>
<feature type="transmembrane region" description="Helical" evidence="7">
    <location>
        <begin position="81"/>
        <end position="106"/>
    </location>
</feature>
<proteinExistence type="inferred from homology"/>
<comment type="caution">
    <text evidence="9">The sequence shown here is derived from an EMBL/GenBank/DDBJ whole genome shotgun (WGS) entry which is preliminary data.</text>
</comment>
<dbReference type="InterPro" id="IPR052337">
    <property type="entry name" value="SAT4-like"/>
</dbReference>
<keyword evidence="10" id="KW-1185">Reference proteome</keyword>
<evidence type="ECO:0000256" key="4">
    <source>
        <dbReference type="ARBA" id="ARBA00023136"/>
    </source>
</evidence>
<evidence type="ECO:0000313" key="10">
    <source>
        <dbReference type="Proteomes" id="UP001265746"/>
    </source>
</evidence>
<feature type="transmembrane region" description="Helical" evidence="7">
    <location>
        <begin position="6"/>
        <end position="24"/>
    </location>
</feature>
<keyword evidence="2 7" id="KW-0812">Transmembrane</keyword>
<evidence type="ECO:0000256" key="1">
    <source>
        <dbReference type="ARBA" id="ARBA00004141"/>
    </source>
</evidence>
<feature type="transmembrane region" description="Helical" evidence="7">
    <location>
        <begin position="164"/>
        <end position="188"/>
    </location>
</feature>
<evidence type="ECO:0000256" key="7">
    <source>
        <dbReference type="SAM" id="Phobius"/>
    </source>
</evidence>
<feature type="domain" description="Rhodopsin" evidence="8">
    <location>
        <begin position="24"/>
        <end position="266"/>
    </location>
</feature>
<organism evidence="9 10">
    <name type="scientific">Phomopsis amygdali</name>
    <name type="common">Fusicoccum amygdali</name>
    <dbReference type="NCBI Taxonomy" id="1214568"/>
    <lineage>
        <taxon>Eukaryota</taxon>
        <taxon>Fungi</taxon>
        <taxon>Dikarya</taxon>
        <taxon>Ascomycota</taxon>
        <taxon>Pezizomycotina</taxon>
        <taxon>Sordariomycetes</taxon>
        <taxon>Sordariomycetidae</taxon>
        <taxon>Diaporthales</taxon>
        <taxon>Diaporthaceae</taxon>
        <taxon>Diaporthe</taxon>
    </lineage>
</organism>
<comment type="similarity">
    <text evidence="5">Belongs to the SAT4 family.</text>
</comment>
<feature type="region of interest" description="Disordered" evidence="6">
    <location>
        <begin position="314"/>
        <end position="375"/>
    </location>
</feature>